<dbReference type="SUPFAM" id="SSF53756">
    <property type="entry name" value="UDP-Glycosyltransferase/glycogen phosphorylase"/>
    <property type="match status" value="1"/>
</dbReference>
<reference evidence="3 4" key="1">
    <citation type="submission" date="2019-01" db="EMBL/GenBank/DDBJ databases">
        <title>Genomic analysis of febrile catheter-associated UTI E. coli isolates.</title>
        <authorList>
            <person name="Potter R."/>
            <person name="Zou Z."/>
            <person name="Henderson J."/>
            <person name="Dantas G."/>
        </authorList>
    </citation>
    <scope>NUCLEOTIDE SEQUENCE [LARGE SCALE GENOMIC DNA]</scope>
    <source>
        <strain evidence="3 4">49_rectal</strain>
    </source>
</reference>
<evidence type="ECO:0000259" key="2">
    <source>
        <dbReference type="Pfam" id="PF00534"/>
    </source>
</evidence>
<dbReference type="Proteomes" id="UP000290652">
    <property type="component" value="Unassembled WGS sequence"/>
</dbReference>
<proteinExistence type="predicted"/>
<dbReference type="Pfam" id="PF00534">
    <property type="entry name" value="Glycos_transf_1"/>
    <property type="match status" value="1"/>
</dbReference>
<organism evidence="3 4">
    <name type="scientific">Escherichia coli</name>
    <dbReference type="NCBI Taxonomy" id="562"/>
    <lineage>
        <taxon>Bacteria</taxon>
        <taxon>Pseudomonadati</taxon>
        <taxon>Pseudomonadota</taxon>
        <taxon>Gammaproteobacteria</taxon>
        <taxon>Enterobacterales</taxon>
        <taxon>Enterobacteriaceae</taxon>
        <taxon>Escherichia</taxon>
    </lineage>
</organism>
<evidence type="ECO:0000313" key="3">
    <source>
        <dbReference type="EMBL" id="RXB32172.1"/>
    </source>
</evidence>
<feature type="transmembrane region" description="Helical" evidence="1">
    <location>
        <begin position="73"/>
        <end position="93"/>
    </location>
</feature>
<dbReference type="RefSeq" id="WP_001216894.1">
    <property type="nucleotide sequence ID" value="NZ_AP026937.1"/>
</dbReference>
<evidence type="ECO:0000256" key="1">
    <source>
        <dbReference type="SAM" id="Phobius"/>
    </source>
</evidence>
<keyword evidence="1" id="KW-1133">Transmembrane helix</keyword>
<comment type="caution">
    <text evidence="3">The sequence shown here is derived from an EMBL/GenBank/DDBJ whole genome shotgun (WGS) entry which is preliminary data.</text>
</comment>
<keyword evidence="1" id="KW-0812">Transmembrane</keyword>
<dbReference type="AlphaFoldDB" id="A0A9Q7KDC8"/>
<keyword evidence="1" id="KW-0472">Membrane</keyword>
<accession>A0A9Q7KDC8</accession>
<name>A0A9Q7KDC8_ECOLX</name>
<dbReference type="Gene3D" id="3.40.50.2000">
    <property type="entry name" value="Glycogen Phosphorylase B"/>
    <property type="match status" value="2"/>
</dbReference>
<feature type="domain" description="Glycosyl transferase family 1" evidence="2">
    <location>
        <begin position="178"/>
        <end position="298"/>
    </location>
</feature>
<dbReference type="GO" id="GO:1901135">
    <property type="term" value="P:carbohydrate derivative metabolic process"/>
    <property type="evidence" value="ECO:0007669"/>
    <property type="project" value="UniProtKB-ARBA"/>
</dbReference>
<sequence>MRIAHIYKKHYDSGDGITNVVENLYKLQKNNNADEYIDLPFMFDNCSKGKAQYRYSGFIGMLYHLFKCKPNVIYLHGFYYLHYIILGVCFYFIKSKVVLIPHCSLLNRAITYKKIRKLIYYKIFSLIYYDSIILIQYLNHEEQIGSKKFLFSPPESIIPNGVNYTEKQCRSFDFLSLFYLGRCDINHKGIDILFEYLTKINQKIKLYGADPNEKIKLKKLIQLKKLEQKVEIYDPVFNEDKERVFLNNNIFILLSRYEGLPISVLEALSYGCICLVSSGTNMADEIVAANCGFKIDSVEDLISVWNKLQVMSIYELKEMSENSKALIKHKYAWQKIIISSEIELRKYVT</sequence>
<evidence type="ECO:0000313" key="4">
    <source>
        <dbReference type="Proteomes" id="UP000290652"/>
    </source>
</evidence>
<dbReference type="InterPro" id="IPR001296">
    <property type="entry name" value="Glyco_trans_1"/>
</dbReference>
<dbReference type="PANTHER" id="PTHR12526:SF630">
    <property type="entry name" value="GLYCOSYLTRANSFERASE"/>
    <property type="match status" value="1"/>
</dbReference>
<gene>
    <name evidence="3" type="ORF">EPS97_07105</name>
</gene>
<feature type="transmembrane region" description="Helical" evidence="1">
    <location>
        <begin position="118"/>
        <end position="138"/>
    </location>
</feature>
<dbReference type="EMBL" id="SCIU01000009">
    <property type="protein sequence ID" value="RXB32172.1"/>
    <property type="molecule type" value="Genomic_DNA"/>
</dbReference>
<protein>
    <submittedName>
        <fullName evidence="3">Glycosyltransferase</fullName>
    </submittedName>
</protein>
<dbReference type="GO" id="GO:0016757">
    <property type="term" value="F:glycosyltransferase activity"/>
    <property type="evidence" value="ECO:0007669"/>
    <property type="project" value="InterPro"/>
</dbReference>
<dbReference type="PANTHER" id="PTHR12526">
    <property type="entry name" value="GLYCOSYLTRANSFERASE"/>
    <property type="match status" value="1"/>
</dbReference>